<evidence type="ECO:0000256" key="3">
    <source>
        <dbReference type="ARBA" id="ARBA00015140"/>
    </source>
</evidence>
<evidence type="ECO:0000256" key="4">
    <source>
        <dbReference type="ARBA" id="ARBA00022705"/>
    </source>
</evidence>
<dbReference type="RefSeq" id="XP_056055155.1">
    <property type="nucleotide sequence ID" value="XM_056198181.1"/>
</dbReference>
<reference evidence="10" key="1">
    <citation type="journal article" date="2023" name="Access Microbiol">
        <title>De-novo genome assembly for Akanthomyces muscarius, a biocontrol agent of insect agricultural pests.</title>
        <authorList>
            <person name="Erdos Z."/>
            <person name="Studholme D.J."/>
            <person name="Raymond B."/>
            <person name="Sharma M."/>
        </authorList>
    </citation>
    <scope>NUCLEOTIDE SEQUENCE</scope>
    <source>
        <strain evidence="10">Ve6</strain>
    </source>
</reference>
<evidence type="ECO:0000259" key="8">
    <source>
        <dbReference type="Pfam" id="PF05916"/>
    </source>
</evidence>
<dbReference type="CDD" id="cd11713">
    <property type="entry name" value="GINS_A_psf3"/>
    <property type="match status" value="1"/>
</dbReference>
<dbReference type="InterPro" id="IPR055221">
    <property type="entry name" value="PSF3_N"/>
</dbReference>
<comment type="function">
    <text evidence="6">The GINS complex plays an essential role in the initiation of DNA replication.</text>
</comment>
<dbReference type="InterPro" id="IPR038437">
    <property type="entry name" value="GINS_Psf3_sf"/>
</dbReference>
<dbReference type="CDD" id="cd21693">
    <property type="entry name" value="GINS_B_Psf3"/>
    <property type="match status" value="1"/>
</dbReference>
<sequence>MSYYDVDAILTDAEKVPCQFELDVPYLGHLDNNPHGLKPGTPLLLPLWLAEMLALASSGGEDSRAPLTLNLPPCLADAVVAALKADPRAVALRDQSPHFFGVCVRMLDLFDERELGAVLRRTFVVRAADVGLHARKADEGMVAGLGEEFLRGLDEWERGLFRKGHEGIKGAKEWSDKVKKTLHVPTKANPSINHAHAAEQGQPRQCHPHDPMTPQGLNGTPHPPQQQACDDKNTTPMTLSAAFGIISPHKVPITRGSGRISQQAAVSEKRPGHRQRTRLQRPEAQRRGVRGGAPQQLLLDEVVRRGSGQLHVLDGMPPQKLADPRHEHAPNVVRQHRRDDQARRDGIAIR</sequence>
<evidence type="ECO:0000313" key="10">
    <source>
        <dbReference type="EMBL" id="KAJ4155031.1"/>
    </source>
</evidence>
<proteinExistence type="inferred from homology"/>
<dbReference type="GeneID" id="80887456"/>
<feature type="region of interest" description="Disordered" evidence="7">
    <location>
        <begin position="250"/>
        <end position="291"/>
    </location>
</feature>
<feature type="domain" description="DNA replication complex GINS protein PSF3 N-terminal" evidence="9">
    <location>
        <begin position="4"/>
        <end position="54"/>
    </location>
</feature>
<organism evidence="10 11">
    <name type="scientific">Akanthomyces muscarius</name>
    <name type="common">Entomopathogenic fungus</name>
    <name type="synonym">Lecanicillium muscarium</name>
    <dbReference type="NCBI Taxonomy" id="2231603"/>
    <lineage>
        <taxon>Eukaryota</taxon>
        <taxon>Fungi</taxon>
        <taxon>Dikarya</taxon>
        <taxon>Ascomycota</taxon>
        <taxon>Pezizomycotina</taxon>
        <taxon>Sordariomycetes</taxon>
        <taxon>Hypocreomycetidae</taxon>
        <taxon>Hypocreales</taxon>
        <taxon>Cordycipitaceae</taxon>
        <taxon>Akanthomyces</taxon>
    </lineage>
</organism>
<gene>
    <name evidence="10" type="ORF">LMH87_000297</name>
</gene>
<dbReference type="EMBL" id="JAJHUN010000007">
    <property type="protein sequence ID" value="KAJ4155031.1"/>
    <property type="molecule type" value="Genomic_DNA"/>
</dbReference>
<evidence type="ECO:0000256" key="5">
    <source>
        <dbReference type="ARBA" id="ARBA00023242"/>
    </source>
</evidence>
<dbReference type="InterPro" id="IPR021151">
    <property type="entry name" value="GINS_A"/>
</dbReference>
<feature type="compositionally biased region" description="Basic and acidic residues" evidence="7">
    <location>
        <begin position="337"/>
        <end position="350"/>
    </location>
</feature>
<dbReference type="GO" id="GO:1902975">
    <property type="term" value="P:mitotic DNA replication initiation"/>
    <property type="evidence" value="ECO:0007669"/>
    <property type="project" value="TreeGrafter"/>
</dbReference>
<comment type="subcellular location">
    <subcellularLocation>
        <location evidence="1 6">Nucleus</location>
    </subcellularLocation>
</comment>
<dbReference type="PANTHER" id="PTHR22768">
    <property type="entry name" value="DNA REPLICATION COMPLEX GINS PROTEIN PSF3"/>
    <property type="match status" value="1"/>
</dbReference>
<keyword evidence="4 6" id="KW-0235">DNA replication</keyword>
<feature type="region of interest" description="Disordered" evidence="7">
    <location>
        <begin position="316"/>
        <end position="350"/>
    </location>
</feature>
<dbReference type="Pfam" id="PF05916">
    <property type="entry name" value="Sld5"/>
    <property type="match status" value="1"/>
</dbReference>
<comment type="subunit">
    <text evidence="6">Component of the GINS complex.</text>
</comment>
<evidence type="ECO:0000256" key="6">
    <source>
        <dbReference type="RuleBase" id="RU367161"/>
    </source>
</evidence>
<dbReference type="InterPro" id="IPR036224">
    <property type="entry name" value="GINS_bundle-like_dom_sf"/>
</dbReference>
<dbReference type="Gene3D" id="1.20.58.2050">
    <property type="match status" value="1"/>
</dbReference>
<dbReference type="Proteomes" id="UP001144673">
    <property type="component" value="Chromosome 6"/>
</dbReference>
<dbReference type="AlphaFoldDB" id="A0A9W8UNN9"/>
<evidence type="ECO:0000256" key="1">
    <source>
        <dbReference type="ARBA" id="ARBA00004123"/>
    </source>
</evidence>
<feature type="region of interest" description="Disordered" evidence="7">
    <location>
        <begin position="196"/>
        <end position="235"/>
    </location>
</feature>
<dbReference type="PANTHER" id="PTHR22768:SF0">
    <property type="entry name" value="DNA REPLICATION COMPLEX GINS PROTEIN PSF3"/>
    <property type="match status" value="1"/>
</dbReference>
<evidence type="ECO:0000256" key="2">
    <source>
        <dbReference type="ARBA" id="ARBA00006343"/>
    </source>
</evidence>
<protein>
    <recommendedName>
        <fullName evidence="3 6">DNA replication complex GINS protein PSF3</fullName>
    </recommendedName>
</protein>
<comment type="similarity">
    <text evidence="2 6">Belongs to the GINS3/PSF3 family.</text>
</comment>
<evidence type="ECO:0000256" key="7">
    <source>
        <dbReference type="SAM" id="MobiDB-lite"/>
    </source>
</evidence>
<feature type="domain" description="GINS subunit" evidence="8">
    <location>
        <begin position="75"/>
        <end position="175"/>
    </location>
</feature>
<dbReference type="Pfam" id="PF22466">
    <property type="entry name" value="PSF3_N"/>
    <property type="match status" value="1"/>
</dbReference>
<keyword evidence="11" id="KW-1185">Reference proteome</keyword>
<dbReference type="KEGG" id="amus:LMH87_000297"/>
<comment type="caution">
    <text evidence="10">The sequence shown here is derived from an EMBL/GenBank/DDBJ whole genome shotgun (WGS) entry which is preliminary data.</text>
</comment>
<name>A0A9W8UNN9_AKAMU</name>
<dbReference type="SUPFAM" id="SSF160059">
    <property type="entry name" value="PriA/YqbF domain"/>
    <property type="match status" value="1"/>
</dbReference>
<dbReference type="GO" id="GO:0000811">
    <property type="term" value="C:GINS complex"/>
    <property type="evidence" value="ECO:0007669"/>
    <property type="project" value="UniProtKB-UniRule"/>
</dbReference>
<dbReference type="InterPro" id="IPR010492">
    <property type="entry name" value="GINS_Psf3"/>
</dbReference>
<keyword evidence="5 6" id="KW-0539">Nucleus</keyword>
<dbReference type="SUPFAM" id="SSF158573">
    <property type="entry name" value="GINS helical bundle-like"/>
    <property type="match status" value="1"/>
</dbReference>
<evidence type="ECO:0000259" key="9">
    <source>
        <dbReference type="Pfam" id="PF22466"/>
    </source>
</evidence>
<accession>A0A9W8UNN9</accession>
<evidence type="ECO:0000313" key="11">
    <source>
        <dbReference type="Proteomes" id="UP001144673"/>
    </source>
</evidence>